<accession>A0A9P6AF45</accession>
<proteinExistence type="predicted"/>
<dbReference type="Proteomes" id="UP000886523">
    <property type="component" value="Unassembled WGS sequence"/>
</dbReference>
<organism evidence="2 3">
    <name type="scientific">Hydnum rufescens UP504</name>
    <dbReference type="NCBI Taxonomy" id="1448309"/>
    <lineage>
        <taxon>Eukaryota</taxon>
        <taxon>Fungi</taxon>
        <taxon>Dikarya</taxon>
        <taxon>Basidiomycota</taxon>
        <taxon>Agaricomycotina</taxon>
        <taxon>Agaricomycetes</taxon>
        <taxon>Cantharellales</taxon>
        <taxon>Hydnaceae</taxon>
        <taxon>Hydnum</taxon>
    </lineage>
</organism>
<feature type="compositionally biased region" description="Basic and acidic residues" evidence="1">
    <location>
        <begin position="162"/>
        <end position="192"/>
    </location>
</feature>
<dbReference type="EMBL" id="MU129213">
    <property type="protein sequence ID" value="KAF9504574.1"/>
    <property type="molecule type" value="Genomic_DNA"/>
</dbReference>
<name>A0A9P6AF45_9AGAM</name>
<protein>
    <submittedName>
        <fullName evidence="2">Uncharacterized protein</fullName>
    </submittedName>
</protein>
<evidence type="ECO:0000313" key="3">
    <source>
        <dbReference type="Proteomes" id="UP000886523"/>
    </source>
</evidence>
<feature type="region of interest" description="Disordered" evidence="1">
    <location>
        <begin position="42"/>
        <end position="85"/>
    </location>
</feature>
<keyword evidence="3" id="KW-1185">Reference proteome</keyword>
<comment type="caution">
    <text evidence="2">The sequence shown here is derived from an EMBL/GenBank/DDBJ whole genome shotgun (WGS) entry which is preliminary data.</text>
</comment>
<feature type="compositionally biased region" description="Basic and acidic residues" evidence="1">
    <location>
        <begin position="211"/>
        <end position="226"/>
    </location>
</feature>
<evidence type="ECO:0000256" key="1">
    <source>
        <dbReference type="SAM" id="MobiDB-lite"/>
    </source>
</evidence>
<gene>
    <name evidence="2" type="ORF">BS47DRAFT_1368699</name>
</gene>
<dbReference type="AlphaFoldDB" id="A0A9P6AF45"/>
<feature type="region of interest" description="Disordered" evidence="1">
    <location>
        <begin position="121"/>
        <end position="241"/>
    </location>
</feature>
<evidence type="ECO:0000313" key="2">
    <source>
        <dbReference type="EMBL" id="KAF9504574.1"/>
    </source>
</evidence>
<feature type="compositionally biased region" description="Basic and acidic residues" evidence="1">
    <location>
        <begin position="53"/>
        <end position="64"/>
    </location>
</feature>
<sequence>MWHQHLSAFGDPGIAGVELCLPANAYTDRLERQVDNHTAAAVWSKGHGQVPGTKRDPPNDETDRRAKRPQIKWRQTTPSEMHHDTEVATRRLSGCTGHMNHTPATAGVWFYIRLARPVVPGPPNDNPPAKRDPNPTPAIAGYRFNHPKPATPPTEIITHPPNESRERDVPKNIRPDPREWERTTQDGRDPRRATHPPKQTRDPAEQPCKNGDPKRNPRMGKHDTGHKPWTNPTPALAGVII</sequence>
<reference evidence="2" key="1">
    <citation type="journal article" date="2020" name="Nat. Commun.">
        <title>Large-scale genome sequencing of mycorrhizal fungi provides insights into the early evolution of symbiotic traits.</title>
        <authorList>
            <person name="Miyauchi S."/>
            <person name="Kiss E."/>
            <person name="Kuo A."/>
            <person name="Drula E."/>
            <person name="Kohler A."/>
            <person name="Sanchez-Garcia M."/>
            <person name="Morin E."/>
            <person name="Andreopoulos B."/>
            <person name="Barry K.W."/>
            <person name="Bonito G."/>
            <person name="Buee M."/>
            <person name="Carver A."/>
            <person name="Chen C."/>
            <person name="Cichocki N."/>
            <person name="Clum A."/>
            <person name="Culley D."/>
            <person name="Crous P.W."/>
            <person name="Fauchery L."/>
            <person name="Girlanda M."/>
            <person name="Hayes R.D."/>
            <person name="Keri Z."/>
            <person name="LaButti K."/>
            <person name="Lipzen A."/>
            <person name="Lombard V."/>
            <person name="Magnuson J."/>
            <person name="Maillard F."/>
            <person name="Murat C."/>
            <person name="Nolan M."/>
            <person name="Ohm R.A."/>
            <person name="Pangilinan J."/>
            <person name="Pereira M.F."/>
            <person name="Perotto S."/>
            <person name="Peter M."/>
            <person name="Pfister S."/>
            <person name="Riley R."/>
            <person name="Sitrit Y."/>
            <person name="Stielow J.B."/>
            <person name="Szollosi G."/>
            <person name="Zifcakova L."/>
            <person name="Stursova M."/>
            <person name="Spatafora J.W."/>
            <person name="Tedersoo L."/>
            <person name="Vaario L.M."/>
            <person name="Yamada A."/>
            <person name="Yan M."/>
            <person name="Wang P."/>
            <person name="Xu J."/>
            <person name="Bruns T."/>
            <person name="Baldrian P."/>
            <person name="Vilgalys R."/>
            <person name="Dunand C."/>
            <person name="Henrissat B."/>
            <person name="Grigoriev I.V."/>
            <person name="Hibbett D."/>
            <person name="Nagy L.G."/>
            <person name="Martin F.M."/>
        </authorList>
    </citation>
    <scope>NUCLEOTIDE SEQUENCE</scope>
    <source>
        <strain evidence="2">UP504</strain>
    </source>
</reference>